<dbReference type="SUPFAM" id="SSF53067">
    <property type="entry name" value="Actin-like ATPase domain"/>
    <property type="match status" value="2"/>
</dbReference>
<comment type="caution">
    <text evidence="1">The sequence shown here is derived from an EMBL/GenBank/DDBJ whole genome shotgun (WGS) entry which is preliminary data.</text>
</comment>
<accession>A0A2M6WL21</accession>
<dbReference type="PIRSF" id="PIRSF019169">
    <property type="entry name" value="PilM"/>
    <property type="match status" value="1"/>
</dbReference>
<dbReference type="Gene3D" id="3.30.1490.300">
    <property type="match status" value="1"/>
</dbReference>
<evidence type="ECO:0008006" key="3">
    <source>
        <dbReference type="Google" id="ProtNLM"/>
    </source>
</evidence>
<name>A0A2M6WL21_9BACT</name>
<dbReference type="PANTHER" id="PTHR32432">
    <property type="entry name" value="CELL DIVISION PROTEIN FTSA-RELATED"/>
    <property type="match status" value="1"/>
</dbReference>
<organism evidence="1 2">
    <name type="scientific">Candidatus Falkowbacteria bacterium CG10_big_fil_rev_8_21_14_0_10_43_11</name>
    <dbReference type="NCBI Taxonomy" id="1974568"/>
    <lineage>
        <taxon>Bacteria</taxon>
        <taxon>Candidatus Falkowiibacteriota</taxon>
    </lineage>
</organism>
<feature type="non-terminal residue" evidence="1">
    <location>
        <position position="357"/>
    </location>
</feature>
<dbReference type="PANTHER" id="PTHR32432:SF3">
    <property type="entry name" value="ETHANOLAMINE UTILIZATION PROTEIN EUTJ"/>
    <property type="match status" value="1"/>
</dbReference>
<dbReference type="InterPro" id="IPR050696">
    <property type="entry name" value="FtsA/MreB"/>
</dbReference>
<proteinExistence type="predicted"/>
<dbReference type="Gene3D" id="3.30.420.40">
    <property type="match status" value="2"/>
</dbReference>
<dbReference type="InterPro" id="IPR005883">
    <property type="entry name" value="PilM"/>
</dbReference>
<dbReference type="InterPro" id="IPR043129">
    <property type="entry name" value="ATPase_NBD"/>
</dbReference>
<dbReference type="CDD" id="cd24049">
    <property type="entry name" value="ASKHA_NBD_PilM"/>
    <property type="match status" value="1"/>
</dbReference>
<dbReference type="NCBIfam" id="TIGR01175">
    <property type="entry name" value="pilM"/>
    <property type="match status" value="1"/>
</dbReference>
<dbReference type="Pfam" id="PF11104">
    <property type="entry name" value="PilM_2"/>
    <property type="match status" value="1"/>
</dbReference>
<dbReference type="Proteomes" id="UP000229335">
    <property type="component" value="Unassembled WGS sequence"/>
</dbReference>
<sequence length="357" mass="38998">MFDIFKKSQSFLGIDIGKTSVKIVEMKKIKGRPTLINYGYSEENEDFAKKNLPLDIIKSARLIAETCRRAGIKSTNAIAALPSFAVFSSVLNLARADQKELEGAVMWEAKKVIPLDLEEMILDWKVIAEEPSDAVLPKENKTPETQNGNIKVLLTGAPKTLVKKYVAIFKEAKMNLLSLETEIFSLTRSLIGLDKSIIALVDWGAVNTDISIIASGLPMFSRSLDSGGIMVTKAISDRLRVDFKRADQFKLDLGSSLSDDPSAPLPAIVADTISPIVNEIKYSLNLFQQENDKQVEKVIFAGGGANLPNIASYLAGVFDKKVIIGDPFARVAYPLDLKPALDEIGPKMAIAIGLALR</sequence>
<gene>
    <name evidence="1" type="ORF">COU00_04425</name>
</gene>
<protein>
    <recommendedName>
        <fullName evidence="3">SHS2 domain-containing protein</fullName>
    </recommendedName>
</protein>
<reference evidence="2" key="1">
    <citation type="submission" date="2017-09" db="EMBL/GenBank/DDBJ databases">
        <title>Depth-based differentiation of microbial function through sediment-hosted aquifers and enrichment of novel symbionts in the deep terrestrial subsurface.</title>
        <authorList>
            <person name="Probst A.J."/>
            <person name="Ladd B."/>
            <person name="Jarett J.K."/>
            <person name="Geller-Mcgrath D.E."/>
            <person name="Sieber C.M.K."/>
            <person name="Emerson J.B."/>
            <person name="Anantharaman K."/>
            <person name="Thomas B.C."/>
            <person name="Malmstrom R."/>
            <person name="Stieglmeier M."/>
            <person name="Klingl A."/>
            <person name="Woyke T."/>
            <person name="Ryan C.M."/>
            <person name="Banfield J.F."/>
        </authorList>
    </citation>
    <scope>NUCLEOTIDE SEQUENCE [LARGE SCALE GENOMIC DNA]</scope>
</reference>
<evidence type="ECO:0000313" key="1">
    <source>
        <dbReference type="EMBL" id="PIT93434.1"/>
    </source>
</evidence>
<dbReference type="EMBL" id="PFAS01000076">
    <property type="protein sequence ID" value="PIT93434.1"/>
    <property type="molecule type" value="Genomic_DNA"/>
</dbReference>
<evidence type="ECO:0000313" key="2">
    <source>
        <dbReference type="Proteomes" id="UP000229335"/>
    </source>
</evidence>
<dbReference type="AlphaFoldDB" id="A0A2M6WL21"/>